<gene>
    <name evidence="3" type="ORF">BGM30_36440</name>
</gene>
<feature type="region of interest" description="Disordered" evidence="1">
    <location>
        <begin position="99"/>
        <end position="121"/>
    </location>
</feature>
<comment type="caution">
    <text evidence="3">The sequence shown here is derived from an EMBL/GenBank/DDBJ whole genome shotgun (WGS) entry which is preliminary data.</text>
</comment>
<protein>
    <submittedName>
        <fullName evidence="3">Uncharacterized protein</fullName>
    </submittedName>
</protein>
<dbReference type="EMBL" id="BEYQ01000013">
    <property type="protein sequence ID" value="GBD54551.1"/>
    <property type="molecule type" value="Genomic_DNA"/>
</dbReference>
<organism evidence="3 4">
    <name type="scientific">Microcystis aeruginosa NIES-298</name>
    <dbReference type="NCBI Taxonomy" id="449468"/>
    <lineage>
        <taxon>Bacteria</taxon>
        <taxon>Bacillati</taxon>
        <taxon>Cyanobacteriota</taxon>
        <taxon>Cyanophyceae</taxon>
        <taxon>Oscillatoriophycideae</taxon>
        <taxon>Chroococcales</taxon>
        <taxon>Microcystaceae</taxon>
        <taxon>Microcystis</taxon>
    </lineage>
</organism>
<dbReference type="Proteomes" id="UP000236321">
    <property type="component" value="Unassembled WGS sequence"/>
</dbReference>
<proteinExistence type="predicted"/>
<evidence type="ECO:0000256" key="2">
    <source>
        <dbReference type="SAM" id="Phobius"/>
    </source>
</evidence>
<evidence type="ECO:0000313" key="3">
    <source>
        <dbReference type="EMBL" id="GBD54551.1"/>
    </source>
</evidence>
<feature type="transmembrane region" description="Helical" evidence="2">
    <location>
        <begin position="12"/>
        <end position="29"/>
    </location>
</feature>
<evidence type="ECO:0000313" key="4">
    <source>
        <dbReference type="Proteomes" id="UP000236321"/>
    </source>
</evidence>
<feature type="compositionally biased region" description="Low complexity" evidence="1">
    <location>
        <begin position="105"/>
        <end position="116"/>
    </location>
</feature>
<sequence length="155" mass="16918">MELDNIIKKVAGAYLASAVIAVIVLILTLGQPFVVFMGIGAMGLVTVLGDAIAQYGIEAVLNAFYTERSKKESLETLLAEIDALPLTDDLKLKTKKHLTDHQEQTVKQQETVTEPTPESPQTVVIEKEPVVENEPVVKNEPVVENEPVVVEVENV</sequence>
<dbReference type="AlphaFoldDB" id="A0A2H6BWJ4"/>
<keyword evidence="2" id="KW-0812">Transmembrane</keyword>
<accession>A0A2H6BWJ4</accession>
<dbReference type="RefSeq" id="WP_103113036.1">
    <property type="nucleotide sequence ID" value="NZ_BEIU01000014.1"/>
</dbReference>
<name>A0A2H6BWJ4_MICAE</name>
<reference evidence="4" key="1">
    <citation type="submission" date="2017-12" db="EMBL/GenBank/DDBJ databases">
        <title>Improved Draft Genome Sequence of Microcystis aeruginosa NIES-298, a Microcystin-Producing Cyanobacterium from Lake Kasumigaura, Japan.</title>
        <authorList>
            <person name="Yamaguchi H."/>
            <person name="Suzuki S."/>
            <person name="Kawachi M."/>
        </authorList>
    </citation>
    <scope>NUCLEOTIDE SEQUENCE [LARGE SCALE GENOMIC DNA]</scope>
    <source>
        <strain evidence="4">NIES-298</strain>
    </source>
</reference>
<keyword evidence="2" id="KW-0472">Membrane</keyword>
<keyword evidence="2" id="KW-1133">Transmembrane helix</keyword>
<feature type="transmembrane region" description="Helical" evidence="2">
    <location>
        <begin position="35"/>
        <end position="61"/>
    </location>
</feature>
<evidence type="ECO:0000256" key="1">
    <source>
        <dbReference type="SAM" id="MobiDB-lite"/>
    </source>
</evidence>